<comment type="similarity">
    <text evidence="1">Belongs to the 'GDSL' lipolytic enzyme family.</text>
</comment>
<evidence type="ECO:0000313" key="4">
    <source>
        <dbReference type="Proteomes" id="UP000594263"/>
    </source>
</evidence>
<evidence type="ECO:0008006" key="5">
    <source>
        <dbReference type="Google" id="ProtNLM"/>
    </source>
</evidence>
<evidence type="ECO:0000256" key="1">
    <source>
        <dbReference type="ARBA" id="ARBA00008668"/>
    </source>
</evidence>
<name>A0A7N1A7K7_KALFE</name>
<organism evidence="3 4">
    <name type="scientific">Kalanchoe fedtschenkoi</name>
    <name type="common">Lavender scallops</name>
    <name type="synonym">South American air plant</name>
    <dbReference type="NCBI Taxonomy" id="63787"/>
    <lineage>
        <taxon>Eukaryota</taxon>
        <taxon>Viridiplantae</taxon>
        <taxon>Streptophyta</taxon>
        <taxon>Embryophyta</taxon>
        <taxon>Tracheophyta</taxon>
        <taxon>Spermatophyta</taxon>
        <taxon>Magnoliopsida</taxon>
        <taxon>eudicotyledons</taxon>
        <taxon>Gunneridae</taxon>
        <taxon>Pentapetalae</taxon>
        <taxon>Saxifragales</taxon>
        <taxon>Crassulaceae</taxon>
        <taxon>Kalanchoe</taxon>
    </lineage>
</organism>
<dbReference type="AlphaFoldDB" id="A0A7N1A7K7"/>
<protein>
    <recommendedName>
        <fullName evidence="5">GDSL esterase/lipase</fullName>
    </recommendedName>
</protein>
<dbReference type="EnsemblPlants" id="Kaladp0878s0034.1.v1.1">
    <property type="protein sequence ID" value="Kaladp0878s0034.1.v1.1"/>
    <property type="gene ID" value="Kaladp0878s0034.v1.1"/>
</dbReference>
<dbReference type="OMA" id="MTPVCRN"/>
<feature type="signal peptide" evidence="2">
    <location>
        <begin position="1"/>
        <end position="28"/>
    </location>
</feature>
<dbReference type="InterPro" id="IPR001087">
    <property type="entry name" value="GDSL"/>
</dbReference>
<sequence length="369" mass="40537">MAPPPRCRIHLSCPVIGLLTLLLQCCLTIEVNRVNATTPQQELLPSFPAILAFGDSTVDTGNNNHIPTVFRADHPPYGQDFPSSIPTGRFSNGKLTIDMLASALNIKPLVPPFLDPNLAPQDLLTGVSFASGGSGYDRATDFAVSIPVDAQLHNFNKYKTKLCELVGEDESQKILKNALVVISTGSNDFAFNYYAYPVKLFQRLSVGGYQDFVQSKMQSHVKSLYEMGCQKMMVVGLPPMGCLPITMTLRLSDAECVKEQNDDARVYNKKLKRQILNMEKQLPGIKISYADIYKPLFDMIHNPSKYGFEATNAGCCGTGLLEAGPLCNMLSAACADSSKYVFWDAIHPTEAAYAYITRSIMAQFLAHLS</sequence>
<accession>A0A7N1A7K7</accession>
<dbReference type="InterPro" id="IPR050592">
    <property type="entry name" value="GDSL_lipolytic_enzyme"/>
</dbReference>
<dbReference type="SUPFAM" id="SSF52266">
    <property type="entry name" value="SGNH hydrolase"/>
    <property type="match status" value="1"/>
</dbReference>
<dbReference type="Pfam" id="PF00657">
    <property type="entry name" value="Lipase_GDSL"/>
    <property type="match status" value="1"/>
</dbReference>
<evidence type="ECO:0000256" key="2">
    <source>
        <dbReference type="SAM" id="SignalP"/>
    </source>
</evidence>
<dbReference type="PANTHER" id="PTHR45642:SF30">
    <property type="entry name" value="SGNH HYDROLASE-TYPE ESTERASE DOMAIN-CONTAINING PROTEIN"/>
    <property type="match status" value="1"/>
</dbReference>
<keyword evidence="4" id="KW-1185">Reference proteome</keyword>
<keyword evidence="2" id="KW-0732">Signal</keyword>
<dbReference type="GO" id="GO:0016788">
    <property type="term" value="F:hydrolase activity, acting on ester bonds"/>
    <property type="evidence" value="ECO:0007669"/>
    <property type="project" value="InterPro"/>
</dbReference>
<evidence type="ECO:0000313" key="3">
    <source>
        <dbReference type="EnsemblPlants" id="Kaladp0878s0034.1.v1.1"/>
    </source>
</evidence>
<dbReference type="PANTHER" id="PTHR45642">
    <property type="entry name" value="GDSL ESTERASE/LIPASE EXL3"/>
    <property type="match status" value="1"/>
</dbReference>
<feature type="chain" id="PRO_5029686451" description="GDSL esterase/lipase" evidence="2">
    <location>
        <begin position="29"/>
        <end position="369"/>
    </location>
</feature>
<dbReference type="Gramene" id="Kaladp0878s0034.1.v1.1">
    <property type="protein sequence ID" value="Kaladp0878s0034.1.v1.1"/>
    <property type="gene ID" value="Kaladp0878s0034.v1.1"/>
</dbReference>
<dbReference type="Gene3D" id="3.40.50.1110">
    <property type="entry name" value="SGNH hydrolase"/>
    <property type="match status" value="1"/>
</dbReference>
<dbReference type="Proteomes" id="UP000594263">
    <property type="component" value="Unplaced"/>
</dbReference>
<dbReference type="InterPro" id="IPR035669">
    <property type="entry name" value="SGNH_plant_lipase-like"/>
</dbReference>
<proteinExistence type="inferred from homology"/>
<dbReference type="CDD" id="cd01837">
    <property type="entry name" value="SGNH_plant_lipase_like"/>
    <property type="match status" value="1"/>
</dbReference>
<dbReference type="InterPro" id="IPR036514">
    <property type="entry name" value="SGNH_hydro_sf"/>
</dbReference>
<dbReference type="FunFam" id="3.40.50.1110:FF:000003">
    <property type="entry name" value="GDSL esterase/lipase APG"/>
    <property type="match status" value="1"/>
</dbReference>
<reference evidence="3" key="1">
    <citation type="submission" date="2021-01" db="UniProtKB">
        <authorList>
            <consortium name="EnsemblPlants"/>
        </authorList>
    </citation>
    <scope>IDENTIFICATION</scope>
</reference>